<dbReference type="GO" id="GO:0009401">
    <property type="term" value="P:phosphoenolpyruvate-dependent sugar phosphotransferase system"/>
    <property type="evidence" value="ECO:0007669"/>
    <property type="project" value="InterPro"/>
</dbReference>
<feature type="domain" description="PTS EIIB type-2" evidence="5">
    <location>
        <begin position="400"/>
        <end position="490"/>
    </location>
</feature>
<dbReference type="RefSeq" id="WP_160656583.1">
    <property type="nucleotide sequence ID" value="NZ_JBHRWU010000001.1"/>
</dbReference>
<keyword evidence="2" id="KW-0808">Transferase</keyword>
<dbReference type="Gene3D" id="1.10.10.10">
    <property type="entry name" value="Winged helix-like DNA-binding domain superfamily/Winged helix DNA-binding domain"/>
    <property type="match status" value="1"/>
</dbReference>
<evidence type="ECO:0000259" key="5">
    <source>
        <dbReference type="PROSITE" id="PS51099"/>
    </source>
</evidence>
<dbReference type="InterPro" id="IPR013011">
    <property type="entry name" value="PTS_EIIB_2"/>
</dbReference>
<sequence>MKALNNRGKEITTLLYESNKVQTSEDLSTLLNVSTRTVRSDIKNANEALNEHGANITSIKSKGYLFEVYDLSKFELFKLENFIDKDNFLGSIIKELLLHSYKNHPLFQQDLADKLFISLSSLKKNLPWAVEKMEKYNLGLIANNVEGILLDGNEEDMRHAIKNSFFDDDNNYPKEDYQQLLSLDLLDKIDQEIYNLSSKHVIKLTDDARRNLGMDILIAISRSKVNKYVIYSGQEVEKIERTEEYSMALSLQKNLRITLGDALNEEIHYIAKKIIVSGKLDSFDICYSEVDVEWIIDNILKSIKKRTSIDFQKDTDLKTGLSIHLNVAFNRIQFKTQVQNDSLNTIKSDYPVAFELAIIASKEIKKLLKLELGESEIGYIAIHFGVALEKFNYLNNKKIKKIIVLCGSGIATSTLIREKIKSHLNDYITDIQTISLGDFDAALIKQTDLILTTIPLQIQSSKIMRINTVLSNIELSNIRKYFEESNSKDKKNIREFFDKKLFLKNVEKPTKDEALNYITDLMIEHGYIDSVTKESIFDRENIASTELGRLIAIPHPLDNKTKVPIISICILEKPITWDKQKVQVILVFSMPHKDIELWEIVFKKIYTFLYEELGINKLINEFEYEDFIYSLEQGKRRV</sequence>
<protein>
    <submittedName>
        <fullName evidence="7">PRD domain-containing protein</fullName>
    </submittedName>
</protein>
<dbReference type="GO" id="GO:0008982">
    <property type="term" value="F:protein-N(PI)-phosphohistidine-sugar phosphotransferase activity"/>
    <property type="evidence" value="ECO:0007669"/>
    <property type="project" value="InterPro"/>
</dbReference>
<dbReference type="GO" id="GO:0006355">
    <property type="term" value="P:regulation of DNA-templated transcription"/>
    <property type="evidence" value="ECO:0007669"/>
    <property type="project" value="InterPro"/>
</dbReference>
<dbReference type="Pfam" id="PF02302">
    <property type="entry name" value="PTS_IIB"/>
    <property type="match status" value="1"/>
</dbReference>
<reference evidence="7 8" key="1">
    <citation type="submission" date="2019-12" db="EMBL/GenBank/DDBJ databases">
        <title>Salinicoccus cyprini sp. nov., isolated from gastro-intestinal tract of mirror carp, Cyprinus carpio var. specularis, collected from Gobind Sagar Reservoir, Himachal Pradesh, India.</title>
        <authorList>
            <person name="Talwar C."/>
            <person name="Singh A.K."/>
            <person name="Lal R."/>
            <person name="Negi R.K."/>
        </authorList>
    </citation>
    <scope>NUCLEOTIDE SEQUENCE [LARGE SCALE GENOMIC DNA]</scope>
    <source>
        <strain evidence="7 8">J-82</strain>
    </source>
</reference>
<evidence type="ECO:0000256" key="3">
    <source>
        <dbReference type="ARBA" id="ARBA00022737"/>
    </source>
</evidence>
<dbReference type="InterPro" id="IPR002178">
    <property type="entry name" value="PTS_EIIA_type-2_dom"/>
</dbReference>
<dbReference type="PANTHER" id="PTHR30185">
    <property type="entry name" value="CRYPTIC BETA-GLUCOSIDE BGL OPERON ANTITERMINATOR"/>
    <property type="match status" value="1"/>
</dbReference>
<evidence type="ECO:0000259" key="6">
    <source>
        <dbReference type="PROSITE" id="PS51372"/>
    </source>
</evidence>
<name>A0A6N8U5Q3_9STAP</name>
<keyword evidence="3" id="KW-0677">Repeat</keyword>
<evidence type="ECO:0000259" key="4">
    <source>
        <dbReference type="PROSITE" id="PS51094"/>
    </source>
</evidence>
<dbReference type="PROSITE" id="PS51099">
    <property type="entry name" value="PTS_EIIB_TYPE_2"/>
    <property type="match status" value="1"/>
</dbReference>
<dbReference type="Gene3D" id="3.40.930.10">
    <property type="entry name" value="Mannitol-specific EII, Chain A"/>
    <property type="match status" value="1"/>
</dbReference>
<dbReference type="InterPro" id="IPR003501">
    <property type="entry name" value="PTS_EIIB_2/3"/>
</dbReference>
<dbReference type="InterPro" id="IPR016152">
    <property type="entry name" value="PTrfase/Anion_transptr"/>
</dbReference>
<dbReference type="Gene3D" id="3.40.50.2300">
    <property type="match status" value="1"/>
</dbReference>
<dbReference type="InterPro" id="IPR050661">
    <property type="entry name" value="BglG_antiterminators"/>
</dbReference>
<evidence type="ECO:0000313" key="7">
    <source>
        <dbReference type="EMBL" id="MXQ51631.1"/>
    </source>
</evidence>
<evidence type="ECO:0000313" key="8">
    <source>
        <dbReference type="Proteomes" id="UP000436284"/>
    </source>
</evidence>
<organism evidence="7 8">
    <name type="scientific">Salinicoccus hispanicus</name>
    <dbReference type="NCBI Taxonomy" id="157225"/>
    <lineage>
        <taxon>Bacteria</taxon>
        <taxon>Bacillati</taxon>
        <taxon>Bacillota</taxon>
        <taxon>Bacilli</taxon>
        <taxon>Bacillales</taxon>
        <taxon>Staphylococcaceae</taxon>
        <taxon>Salinicoccus</taxon>
    </lineage>
</organism>
<dbReference type="SUPFAM" id="SSF63520">
    <property type="entry name" value="PTS-regulatory domain, PRD"/>
    <property type="match status" value="2"/>
</dbReference>
<dbReference type="SUPFAM" id="SSF52794">
    <property type="entry name" value="PTS system IIB component-like"/>
    <property type="match status" value="1"/>
</dbReference>
<dbReference type="Pfam" id="PF08279">
    <property type="entry name" value="HTH_11"/>
    <property type="match status" value="1"/>
</dbReference>
<dbReference type="Pfam" id="PF00874">
    <property type="entry name" value="PRD"/>
    <property type="match status" value="1"/>
</dbReference>
<dbReference type="Proteomes" id="UP000436284">
    <property type="component" value="Unassembled WGS sequence"/>
</dbReference>
<dbReference type="PANTHER" id="PTHR30185:SF13">
    <property type="entry name" value="LICABCH OPERON REGULATOR-RELATED"/>
    <property type="match status" value="1"/>
</dbReference>
<dbReference type="EMBL" id="WUUK01000004">
    <property type="protein sequence ID" value="MXQ51631.1"/>
    <property type="molecule type" value="Genomic_DNA"/>
</dbReference>
<keyword evidence="8" id="KW-1185">Reference proteome</keyword>
<dbReference type="Pfam" id="PF00359">
    <property type="entry name" value="PTS_EIIA_2"/>
    <property type="match status" value="1"/>
</dbReference>
<dbReference type="AlphaFoldDB" id="A0A6N8U5Q3"/>
<gene>
    <name evidence="7" type="ORF">GQ671_10190</name>
</gene>
<evidence type="ECO:0000256" key="1">
    <source>
        <dbReference type="ARBA" id="ARBA00011798"/>
    </source>
</evidence>
<dbReference type="PROSITE" id="PS51094">
    <property type="entry name" value="PTS_EIIA_TYPE_2"/>
    <property type="match status" value="1"/>
</dbReference>
<comment type="subunit">
    <text evidence="1">Homodimer or homotrimer. Seems to be a monomer when not phosphorylated.</text>
</comment>
<dbReference type="InterPro" id="IPR036388">
    <property type="entry name" value="WH-like_DNA-bd_sf"/>
</dbReference>
<dbReference type="InterPro" id="IPR013196">
    <property type="entry name" value="HTH_11"/>
</dbReference>
<feature type="domain" description="PTS EIIA type-2" evidence="4">
    <location>
        <begin position="495"/>
        <end position="635"/>
    </location>
</feature>
<dbReference type="InterPro" id="IPR011608">
    <property type="entry name" value="PRD"/>
</dbReference>
<proteinExistence type="predicted"/>
<dbReference type="CDD" id="cd05568">
    <property type="entry name" value="PTS_IIB_bgl_like"/>
    <property type="match status" value="1"/>
</dbReference>
<dbReference type="SUPFAM" id="SSF55804">
    <property type="entry name" value="Phoshotransferase/anion transport protein"/>
    <property type="match status" value="1"/>
</dbReference>
<evidence type="ECO:0000256" key="2">
    <source>
        <dbReference type="ARBA" id="ARBA00022679"/>
    </source>
</evidence>
<dbReference type="PROSITE" id="PS51372">
    <property type="entry name" value="PRD_2"/>
    <property type="match status" value="1"/>
</dbReference>
<dbReference type="InterPro" id="IPR036634">
    <property type="entry name" value="PRD_sf"/>
</dbReference>
<feature type="domain" description="PRD" evidence="6">
    <location>
        <begin position="287"/>
        <end position="394"/>
    </location>
</feature>
<dbReference type="InterPro" id="IPR036095">
    <property type="entry name" value="PTS_EIIB-like_sf"/>
</dbReference>
<dbReference type="OrthoDB" id="3710983at2"/>
<comment type="caution">
    <text evidence="7">The sequence shown here is derived from an EMBL/GenBank/DDBJ whole genome shotgun (WGS) entry which is preliminary data.</text>
</comment>
<dbReference type="Gene3D" id="1.10.1790.10">
    <property type="entry name" value="PRD domain"/>
    <property type="match status" value="1"/>
</dbReference>
<accession>A0A6N8U5Q3</accession>